<evidence type="ECO:0000256" key="1">
    <source>
        <dbReference type="SAM" id="MobiDB-lite"/>
    </source>
</evidence>
<organism evidence="2 3">
    <name type="scientific">Lignipirellula cremea</name>
    <dbReference type="NCBI Taxonomy" id="2528010"/>
    <lineage>
        <taxon>Bacteria</taxon>
        <taxon>Pseudomonadati</taxon>
        <taxon>Planctomycetota</taxon>
        <taxon>Planctomycetia</taxon>
        <taxon>Pirellulales</taxon>
        <taxon>Pirellulaceae</taxon>
        <taxon>Lignipirellula</taxon>
    </lineage>
</organism>
<feature type="region of interest" description="Disordered" evidence="1">
    <location>
        <begin position="1"/>
        <end position="26"/>
    </location>
</feature>
<proteinExistence type="predicted"/>
<dbReference type="Proteomes" id="UP000317648">
    <property type="component" value="Chromosome"/>
</dbReference>
<name>A0A518DLE3_9BACT</name>
<evidence type="ECO:0000313" key="3">
    <source>
        <dbReference type="Proteomes" id="UP000317648"/>
    </source>
</evidence>
<reference evidence="2 3" key="1">
    <citation type="submission" date="2019-02" db="EMBL/GenBank/DDBJ databases">
        <title>Deep-cultivation of Planctomycetes and their phenomic and genomic characterization uncovers novel biology.</title>
        <authorList>
            <person name="Wiegand S."/>
            <person name="Jogler M."/>
            <person name="Boedeker C."/>
            <person name="Pinto D."/>
            <person name="Vollmers J."/>
            <person name="Rivas-Marin E."/>
            <person name="Kohn T."/>
            <person name="Peeters S.H."/>
            <person name="Heuer A."/>
            <person name="Rast P."/>
            <person name="Oberbeckmann S."/>
            <person name="Bunk B."/>
            <person name="Jeske O."/>
            <person name="Meyerdierks A."/>
            <person name="Storesund J.E."/>
            <person name="Kallscheuer N."/>
            <person name="Luecker S."/>
            <person name="Lage O.M."/>
            <person name="Pohl T."/>
            <person name="Merkel B.J."/>
            <person name="Hornburger P."/>
            <person name="Mueller R.-W."/>
            <person name="Bruemmer F."/>
            <person name="Labrenz M."/>
            <person name="Spormann A.M."/>
            <person name="Op den Camp H."/>
            <person name="Overmann J."/>
            <person name="Amann R."/>
            <person name="Jetten M.S.M."/>
            <person name="Mascher T."/>
            <person name="Medema M.H."/>
            <person name="Devos D.P."/>
            <person name="Kaster A.-K."/>
            <person name="Ovreas L."/>
            <person name="Rohde M."/>
            <person name="Galperin M.Y."/>
            <person name="Jogler C."/>
        </authorList>
    </citation>
    <scope>NUCLEOTIDE SEQUENCE [LARGE SCALE GENOMIC DNA]</scope>
    <source>
        <strain evidence="2 3">Pla85_3_4</strain>
    </source>
</reference>
<keyword evidence="3" id="KW-1185">Reference proteome</keyword>
<protein>
    <submittedName>
        <fullName evidence="2">Uncharacterized protein</fullName>
    </submittedName>
</protein>
<accession>A0A518DLE3</accession>
<sequence length="73" mass="7800">MISIGAREQTISLTAPPTRPHWARTTTPHGASISSLVVATKEPIAYRKSIFTTSGTQAASVIFYCTLKASAIH</sequence>
<dbReference type="EMBL" id="CP036433">
    <property type="protein sequence ID" value="QDU92649.1"/>
    <property type="molecule type" value="Genomic_DNA"/>
</dbReference>
<dbReference type="KEGG" id="lcre:Pla8534_03970"/>
<evidence type="ECO:0000313" key="2">
    <source>
        <dbReference type="EMBL" id="QDU92649.1"/>
    </source>
</evidence>
<dbReference type="AlphaFoldDB" id="A0A518DLE3"/>
<gene>
    <name evidence="2" type="ORF">Pla8534_03970</name>
</gene>